<dbReference type="CDD" id="cd04186">
    <property type="entry name" value="GT_2_like_c"/>
    <property type="match status" value="1"/>
</dbReference>
<dbReference type="GO" id="GO:0102096">
    <property type="term" value="F:decaprenyl-N-acetyl-alpha-D-glucosaminyl-pyrophosphate:dTDP-alpha-L-rhamnose rhamnosyltransferase activity"/>
    <property type="evidence" value="ECO:0007669"/>
    <property type="project" value="UniProtKB-EC"/>
</dbReference>
<evidence type="ECO:0000313" key="2">
    <source>
        <dbReference type="EMBL" id="MET4568668.1"/>
    </source>
</evidence>
<feature type="domain" description="Glycosyltransferase 2-like" evidence="1">
    <location>
        <begin position="33"/>
        <end position="151"/>
    </location>
</feature>
<dbReference type="PANTHER" id="PTHR43179">
    <property type="entry name" value="RHAMNOSYLTRANSFERASE WBBL"/>
    <property type="match status" value="1"/>
</dbReference>
<keyword evidence="2" id="KW-0808">Transferase</keyword>
<organism evidence="2 3">
    <name type="scientific">Rhodanobacter soli</name>
    <dbReference type="NCBI Taxonomy" id="590609"/>
    <lineage>
        <taxon>Bacteria</taxon>
        <taxon>Pseudomonadati</taxon>
        <taxon>Pseudomonadota</taxon>
        <taxon>Gammaproteobacteria</taxon>
        <taxon>Lysobacterales</taxon>
        <taxon>Rhodanobacteraceae</taxon>
        <taxon>Rhodanobacter</taxon>
    </lineage>
</organism>
<name>A0ABV2PVQ5_9GAMM</name>
<gene>
    <name evidence="2" type="ORF">ABIE04_000995</name>
</gene>
<dbReference type="InterPro" id="IPR029044">
    <property type="entry name" value="Nucleotide-diphossugar_trans"/>
</dbReference>
<evidence type="ECO:0000259" key="1">
    <source>
        <dbReference type="Pfam" id="PF00535"/>
    </source>
</evidence>
<reference evidence="2 3" key="1">
    <citation type="submission" date="2024-06" db="EMBL/GenBank/DDBJ databases">
        <title>Sorghum-associated microbial communities from plants grown in Nebraska, USA.</title>
        <authorList>
            <person name="Schachtman D."/>
        </authorList>
    </citation>
    <scope>NUCLEOTIDE SEQUENCE [LARGE SCALE GENOMIC DNA]</scope>
    <source>
        <strain evidence="2 3">1757</strain>
    </source>
</reference>
<dbReference type="PANTHER" id="PTHR43179:SF7">
    <property type="entry name" value="RHAMNOSYLTRANSFERASE WBBL"/>
    <property type="match status" value="1"/>
</dbReference>
<accession>A0ABV2PVQ5</accession>
<dbReference type="EC" id="2.4.1.289" evidence="2"/>
<dbReference type="InterPro" id="IPR001173">
    <property type="entry name" value="Glyco_trans_2-like"/>
</dbReference>
<keyword evidence="3" id="KW-1185">Reference proteome</keyword>
<dbReference type="Proteomes" id="UP001549251">
    <property type="component" value="Unassembled WGS sequence"/>
</dbReference>
<proteinExistence type="predicted"/>
<sequence length="323" mass="35731">MTSLPVFPGYVSAHTCRVATPASHRSPFALVLSVIVVSADSGPTLRECVRGVLASTLPLELILVDNNSHDGVPEAIERAHAHDTRLKVIYNYRNLGFGPAANLAAKQAQGQALLILNPDCLLRQGDLQRLLDLLSGQPKAGLIGAVVCDADGRPDPASWRRDPLLQRSLNSLLGRPGEKVNIEREIPADVVEAEAVSGAVMLMPRTMFQRLGGFDEDYFLHCEDLDLCRRVRDLGYQVLLAGDVRVLHGKGSSSRHRPVFVSRHKHRGMWRWFRKHDPAARNPLTAGVVWLGIWGHFLVQVPAQLWRLLRTKKAGDGRTVRDE</sequence>
<dbReference type="EMBL" id="JBEPSD010000001">
    <property type="protein sequence ID" value="MET4568668.1"/>
    <property type="molecule type" value="Genomic_DNA"/>
</dbReference>
<dbReference type="Gene3D" id="3.90.550.10">
    <property type="entry name" value="Spore Coat Polysaccharide Biosynthesis Protein SpsA, Chain A"/>
    <property type="match status" value="1"/>
</dbReference>
<keyword evidence="2" id="KW-0328">Glycosyltransferase</keyword>
<dbReference type="SUPFAM" id="SSF53448">
    <property type="entry name" value="Nucleotide-diphospho-sugar transferases"/>
    <property type="match status" value="1"/>
</dbReference>
<protein>
    <submittedName>
        <fullName evidence="2">N-acetylglucosaminyl-diphospho-decaprenol L-rhamnosyltransferase</fullName>
        <ecNumber evidence="2">2.4.1.289</ecNumber>
    </submittedName>
</protein>
<dbReference type="Pfam" id="PF00535">
    <property type="entry name" value="Glycos_transf_2"/>
    <property type="match status" value="1"/>
</dbReference>
<evidence type="ECO:0000313" key="3">
    <source>
        <dbReference type="Proteomes" id="UP001549251"/>
    </source>
</evidence>
<comment type="caution">
    <text evidence="2">The sequence shown here is derived from an EMBL/GenBank/DDBJ whole genome shotgun (WGS) entry which is preliminary data.</text>
</comment>